<dbReference type="AlphaFoldDB" id="E4YIE5"/>
<dbReference type="EMBL" id="FN654606">
    <property type="protein sequence ID" value="CBY35256.1"/>
    <property type="molecule type" value="Genomic_DNA"/>
</dbReference>
<sequence length="281" mass="32670">MEKHENKKEKKKFRIVHPFPPPSTEYYEEKFGGLIHSPILITVQSANSLNNITLLLKVGTRGYLFRGITVKSELTFSSTDNPDFPFELHLICCQQQAYLCNVKFRVLVKEKDLESASFFNPSNFGAGKFHAKTSSEIDDHLQICFCENALQKAREQFQKTKSKMNRTESEPKTQKEVRTMIAEESDLTASEANSIFEKRQMRRLALVSRRFEKKINADAPIKRRKLQAERVSKFKSAEKKEKNEKNEIFLLKKKVEDHEKLIRELQRLVRPDDIPQSSDDS</sequence>
<protein>
    <submittedName>
        <fullName evidence="1">Uncharacterized protein</fullName>
    </submittedName>
</protein>
<accession>E4YIE5</accession>
<proteinExistence type="predicted"/>
<dbReference type="Proteomes" id="UP000011014">
    <property type="component" value="Unassembled WGS sequence"/>
</dbReference>
<gene>
    <name evidence="1" type="ORF">GSOID_T00027062001</name>
</gene>
<evidence type="ECO:0000313" key="1">
    <source>
        <dbReference type="EMBL" id="CBY35256.1"/>
    </source>
</evidence>
<name>E4YIE5_OIKDI</name>
<reference evidence="1" key="1">
    <citation type="journal article" date="2010" name="Science">
        <title>Plasticity of animal genome architecture unmasked by rapid evolution of a pelagic tunicate.</title>
        <authorList>
            <person name="Denoeud F."/>
            <person name="Henriet S."/>
            <person name="Mungpakdee S."/>
            <person name="Aury J.M."/>
            <person name="Da Silva C."/>
            <person name="Brinkmann H."/>
            <person name="Mikhaleva J."/>
            <person name="Olsen L.C."/>
            <person name="Jubin C."/>
            <person name="Canestro C."/>
            <person name="Bouquet J.M."/>
            <person name="Danks G."/>
            <person name="Poulain J."/>
            <person name="Campsteijn C."/>
            <person name="Adamski M."/>
            <person name="Cross I."/>
            <person name="Yadetie F."/>
            <person name="Muffato M."/>
            <person name="Louis A."/>
            <person name="Butcher S."/>
            <person name="Tsagkogeorga G."/>
            <person name="Konrad A."/>
            <person name="Singh S."/>
            <person name="Jensen M.F."/>
            <person name="Cong E.H."/>
            <person name="Eikeseth-Otteraa H."/>
            <person name="Noel B."/>
            <person name="Anthouard V."/>
            <person name="Porcel B.M."/>
            <person name="Kachouri-Lafond R."/>
            <person name="Nishino A."/>
            <person name="Ugolini M."/>
            <person name="Chourrout P."/>
            <person name="Nishida H."/>
            <person name="Aasland R."/>
            <person name="Huzurbazar S."/>
            <person name="Westhof E."/>
            <person name="Delsuc F."/>
            <person name="Lehrach H."/>
            <person name="Reinhardt R."/>
            <person name="Weissenbach J."/>
            <person name="Roy S.W."/>
            <person name="Artiguenave F."/>
            <person name="Postlethwait J.H."/>
            <person name="Manak J.R."/>
            <person name="Thompson E.M."/>
            <person name="Jaillon O."/>
            <person name="Du Pasquier L."/>
            <person name="Boudinot P."/>
            <person name="Liberles D.A."/>
            <person name="Volff J.N."/>
            <person name="Philippe H."/>
            <person name="Lenhard B."/>
            <person name="Roest Crollius H."/>
            <person name="Wincker P."/>
            <person name="Chourrout D."/>
        </authorList>
    </citation>
    <scope>NUCLEOTIDE SEQUENCE [LARGE SCALE GENOMIC DNA]</scope>
</reference>
<organism evidence="1">
    <name type="scientific">Oikopleura dioica</name>
    <name type="common">Tunicate</name>
    <dbReference type="NCBI Taxonomy" id="34765"/>
    <lineage>
        <taxon>Eukaryota</taxon>
        <taxon>Metazoa</taxon>
        <taxon>Chordata</taxon>
        <taxon>Tunicata</taxon>
        <taxon>Appendicularia</taxon>
        <taxon>Copelata</taxon>
        <taxon>Oikopleuridae</taxon>
        <taxon>Oikopleura</taxon>
    </lineage>
</organism>